<dbReference type="EMBL" id="JYDQ01000044">
    <property type="protein sequence ID" value="KRY18628.1"/>
    <property type="molecule type" value="Genomic_DNA"/>
</dbReference>
<gene>
    <name evidence="1" type="ORF">T12_13961</name>
</gene>
<dbReference type="AlphaFoldDB" id="A0A0V1A216"/>
<proteinExistence type="predicted"/>
<accession>A0A0V1A216</accession>
<name>A0A0V1A216_9BILA</name>
<organism evidence="1 2">
    <name type="scientific">Trichinella patagoniensis</name>
    <dbReference type="NCBI Taxonomy" id="990121"/>
    <lineage>
        <taxon>Eukaryota</taxon>
        <taxon>Metazoa</taxon>
        <taxon>Ecdysozoa</taxon>
        <taxon>Nematoda</taxon>
        <taxon>Enoplea</taxon>
        <taxon>Dorylaimia</taxon>
        <taxon>Trichinellida</taxon>
        <taxon>Trichinellidae</taxon>
        <taxon>Trichinella</taxon>
    </lineage>
</organism>
<dbReference type="Proteomes" id="UP000054783">
    <property type="component" value="Unassembled WGS sequence"/>
</dbReference>
<keyword evidence="2" id="KW-1185">Reference proteome</keyword>
<comment type="caution">
    <text evidence="1">The sequence shown here is derived from an EMBL/GenBank/DDBJ whole genome shotgun (WGS) entry which is preliminary data.</text>
</comment>
<evidence type="ECO:0000313" key="2">
    <source>
        <dbReference type="Proteomes" id="UP000054783"/>
    </source>
</evidence>
<sequence length="113" mass="13335">MQCFGFDAAKSLYAIVFMIRNILRLSSFRFIIHCIQIRKNVTNRNMLCMEKICQMERLPSMDKLDHITHCFFNVIQYLLPLPHVDMKILHYKNSGSYTLNRKIRSPNKIAAVI</sequence>
<reference evidence="1 2" key="1">
    <citation type="submission" date="2015-01" db="EMBL/GenBank/DDBJ databases">
        <title>Evolution of Trichinella species and genotypes.</title>
        <authorList>
            <person name="Korhonen P.K."/>
            <person name="Edoardo P."/>
            <person name="Giuseppe L.R."/>
            <person name="Gasser R.B."/>
        </authorList>
    </citation>
    <scope>NUCLEOTIDE SEQUENCE [LARGE SCALE GENOMIC DNA]</scope>
    <source>
        <strain evidence="1">ISS2496</strain>
    </source>
</reference>
<protein>
    <submittedName>
        <fullName evidence="1">Uncharacterized protein</fullName>
    </submittedName>
</protein>
<evidence type="ECO:0000313" key="1">
    <source>
        <dbReference type="EMBL" id="KRY18628.1"/>
    </source>
</evidence>